<organism evidence="1 2">
    <name type="scientific">Plasmopara halstedii</name>
    <name type="common">Downy mildew of sunflower</name>
    <dbReference type="NCBI Taxonomy" id="4781"/>
    <lineage>
        <taxon>Eukaryota</taxon>
        <taxon>Sar</taxon>
        <taxon>Stramenopiles</taxon>
        <taxon>Oomycota</taxon>
        <taxon>Peronosporomycetes</taxon>
        <taxon>Peronosporales</taxon>
        <taxon>Peronosporaceae</taxon>
        <taxon>Plasmopara</taxon>
    </lineage>
</organism>
<protein>
    <submittedName>
        <fullName evidence="1">Uncharacterized protein</fullName>
    </submittedName>
</protein>
<dbReference type="OMA" id="CAAFRHE"/>
<dbReference type="RefSeq" id="XP_024586620.1">
    <property type="nucleotide sequence ID" value="XM_024721530.1"/>
</dbReference>
<dbReference type="AlphaFoldDB" id="A0A0N7L8M0"/>
<accession>A0A0N7L8M0</accession>
<sequence length="692" mass="78768">MTEYKRTNRTKKTKILRCFPHCCPKHVNRSYCGSSLRVRVEIVNSARLHAQPQNKTTEVIESNPSNLLVYGHFEEAHTQFLAINDLIDNRIVTDFIQTEQTPKGTWIGGTVVSDSVTNRECIFQLNPGARWYYEWESAATKSQRFTKHALRVYIFERVLSKFRVLGLVSSTDFMIVSYRRSTAELNAGHEAFEVSRAVQQNINSDGNEDGKNRAAIASKVSNVEQPLHSTFKEDIWQSCILWEYRHPDIMRSSKQLAILFYFVNHVSALPYKTCLQQLRNKYKRQIEDFNSETSYGAAKGIGAGHHVIASLSWTFLNSLERLHCATYRYQNNRNAKVGEEVSLTQLVEICTGLVVWLALDNDNLKIYRSIFQSSGTALLDLTRLRAGYVETVAMICKLVNRYFDDPVDSLPLLCEEIVTAVFQNEQLKLLRRELLDLLSSNTMHGMQDFVAQLRAQYLLQQSCSAPHCNFLPQQKKQYTSAFDGLWVFNGHESLITPTKGSNANDVSLGKLITFMCELARVSIRPVDCHSLQIFSEWNVCNVNESKSPSTTDSIAGLKLVLDNRQRVFSNFPSGVSSSITHCGQHFGDYCGKLISPSNFAIELHSWPAKSSIVHQALRYKLDIGMKTTRDIQHSNRRARSLLVKAVVEEGVWRADISIQGMKFQVMPFKRKTASVKAWNSVYEMLGVYDRIC</sequence>
<keyword evidence="2" id="KW-1185">Reference proteome</keyword>
<dbReference type="Proteomes" id="UP000054928">
    <property type="component" value="Unassembled WGS sequence"/>
</dbReference>
<dbReference type="GeneID" id="36403030"/>
<name>A0A0N7L8M0_PLAHL</name>
<dbReference type="STRING" id="4781.A0A0N7L8M0"/>
<evidence type="ECO:0000313" key="1">
    <source>
        <dbReference type="EMBL" id="CEG50251.1"/>
    </source>
</evidence>
<dbReference type="OrthoDB" id="120878at2759"/>
<evidence type="ECO:0000313" key="2">
    <source>
        <dbReference type="Proteomes" id="UP000054928"/>
    </source>
</evidence>
<reference evidence="2" key="1">
    <citation type="submission" date="2014-09" db="EMBL/GenBank/DDBJ databases">
        <authorList>
            <person name="Sharma Rahul"/>
            <person name="Thines Marco"/>
        </authorList>
    </citation>
    <scope>NUCLEOTIDE SEQUENCE [LARGE SCALE GENOMIC DNA]</scope>
</reference>
<proteinExistence type="predicted"/>
<dbReference type="EMBL" id="CCYD01003101">
    <property type="protein sequence ID" value="CEG50251.1"/>
    <property type="molecule type" value="Genomic_DNA"/>
</dbReference>